<dbReference type="InterPro" id="IPR004370">
    <property type="entry name" value="4-OT-like_dom"/>
</dbReference>
<organism evidence="9 10">
    <name type="scientific">Pseudomonas koreensis</name>
    <dbReference type="NCBI Taxonomy" id="198620"/>
    <lineage>
        <taxon>Bacteria</taxon>
        <taxon>Pseudomonadati</taxon>
        <taxon>Pseudomonadota</taxon>
        <taxon>Gammaproteobacteria</taxon>
        <taxon>Pseudomonadales</taxon>
        <taxon>Pseudomonadaceae</taxon>
        <taxon>Pseudomonas</taxon>
    </lineage>
</organism>
<evidence type="ECO:0000256" key="6">
    <source>
        <dbReference type="ARBA" id="ARBA00023235"/>
    </source>
</evidence>
<protein>
    <recommendedName>
        <fullName evidence="5">2-hydroxymuconate tautomerase</fullName>
        <ecNumber evidence="4">5.3.2.6</ecNumber>
    </recommendedName>
    <alternativeName>
        <fullName evidence="7">4-oxalocrotonate tautomerase</fullName>
    </alternativeName>
</protein>
<comment type="catalytic activity">
    <reaction evidence="1">
        <text>(2Z,4E)-2-hydroxyhexa-2,4-dienedioate = (3E)-2-oxohex-3-enedioate</text>
        <dbReference type="Rhea" id="RHEA:33431"/>
        <dbReference type="ChEBI" id="CHEBI:28080"/>
        <dbReference type="ChEBI" id="CHEBI:64908"/>
        <dbReference type="EC" id="5.3.2.6"/>
    </reaction>
</comment>
<evidence type="ECO:0000256" key="1">
    <source>
        <dbReference type="ARBA" id="ARBA00001379"/>
    </source>
</evidence>
<evidence type="ECO:0000256" key="4">
    <source>
        <dbReference type="ARBA" id="ARBA00012667"/>
    </source>
</evidence>
<dbReference type="EMBL" id="JAOSKY010000002">
    <property type="protein sequence ID" value="MCU7247229.1"/>
    <property type="molecule type" value="Genomic_DNA"/>
</dbReference>
<comment type="subunit">
    <text evidence="3">Homohexamer.</text>
</comment>
<comment type="function">
    <text evidence="2">Catalyzes the ketonization of 2-hydroxymuconate stereoselectively to yield 2-oxo-3-hexenedioate.</text>
</comment>
<dbReference type="Pfam" id="PF01361">
    <property type="entry name" value="Tautomerase"/>
    <property type="match status" value="1"/>
</dbReference>
<evidence type="ECO:0000313" key="9">
    <source>
        <dbReference type="EMBL" id="MCU7247229.1"/>
    </source>
</evidence>
<evidence type="ECO:0000256" key="2">
    <source>
        <dbReference type="ARBA" id="ARBA00003024"/>
    </source>
</evidence>
<dbReference type="EC" id="5.3.2.6" evidence="4"/>
<evidence type="ECO:0000259" key="8">
    <source>
        <dbReference type="Pfam" id="PF01361"/>
    </source>
</evidence>
<accession>A0A9X2XES8</accession>
<dbReference type="SUPFAM" id="SSF55331">
    <property type="entry name" value="Tautomerase/MIF"/>
    <property type="match status" value="1"/>
</dbReference>
<reference evidence="9" key="1">
    <citation type="submission" date="2022-09" db="EMBL/GenBank/DDBJ databases">
        <authorList>
            <person name="Cesa-Luna C."/>
            <person name="Girard L."/>
            <person name="Lood C."/>
            <person name="Hofte M."/>
            <person name="De Mot R."/>
        </authorList>
    </citation>
    <scope>NUCLEOTIDE SEQUENCE</scope>
    <source>
        <strain evidence="9">B1M3-32</strain>
    </source>
</reference>
<dbReference type="RefSeq" id="WP_301621207.1">
    <property type="nucleotide sequence ID" value="NZ_JAOSKY010000002.1"/>
</dbReference>
<evidence type="ECO:0000256" key="7">
    <source>
        <dbReference type="ARBA" id="ARBA00029674"/>
    </source>
</evidence>
<evidence type="ECO:0000256" key="5">
    <source>
        <dbReference type="ARBA" id="ARBA00015750"/>
    </source>
</evidence>
<proteinExistence type="predicted"/>
<gene>
    <name evidence="9" type="ORF">OC940_05355</name>
</gene>
<sequence length="69" mass="7717">MPLSCFWDCRVPEDEKKHDLLMCVSQAIATSLEVSIDSVRVIIQEIPESQWAAGGQTLAERRASEKSLI</sequence>
<keyword evidence="6" id="KW-0413">Isomerase</keyword>
<reference evidence="9" key="2">
    <citation type="journal article" date="2023" name="mSystems">
        <title>Charting the Lipopeptidome of Nonpathogenic Pseudomonas.</title>
        <authorList>
            <person name="Cesa-Luna C."/>
            <person name="Geudens N."/>
            <person name="Girard L."/>
            <person name="De Roo V."/>
            <person name="Maklad H.R."/>
            <person name="Martins J.C."/>
            <person name="Hofte M."/>
            <person name="De Mot R."/>
        </authorList>
    </citation>
    <scope>NUCLEOTIDE SEQUENCE</scope>
    <source>
        <strain evidence="9">B1M3-32</strain>
    </source>
</reference>
<name>A0A9X2XES8_9PSED</name>
<dbReference type="Gene3D" id="3.30.429.10">
    <property type="entry name" value="Macrophage Migration Inhibitory Factor"/>
    <property type="match status" value="1"/>
</dbReference>
<evidence type="ECO:0000256" key="3">
    <source>
        <dbReference type="ARBA" id="ARBA00011643"/>
    </source>
</evidence>
<dbReference type="InterPro" id="IPR014347">
    <property type="entry name" value="Tautomerase/MIF_sf"/>
</dbReference>
<dbReference type="GO" id="GO:0016853">
    <property type="term" value="F:isomerase activity"/>
    <property type="evidence" value="ECO:0007669"/>
    <property type="project" value="UniProtKB-KW"/>
</dbReference>
<comment type="caution">
    <text evidence="9">The sequence shown here is derived from an EMBL/GenBank/DDBJ whole genome shotgun (WGS) entry which is preliminary data.</text>
</comment>
<keyword evidence="10" id="KW-1185">Reference proteome</keyword>
<dbReference type="AlphaFoldDB" id="A0A9X2XES8"/>
<feature type="domain" description="4-oxalocrotonate tautomerase-like" evidence="8">
    <location>
        <begin position="14"/>
        <end position="60"/>
    </location>
</feature>
<evidence type="ECO:0000313" key="10">
    <source>
        <dbReference type="Proteomes" id="UP001139955"/>
    </source>
</evidence>
<dbReference type="Proteomes" id="UP001139955">
    <property type="component" value="Unassembled WGS sequence"/>
</dbReference>